<name>A0A7S3YJP5_9EUKA</name>
<dbReference type="PANTHER" id="PTHR34548:SF2">
    <property type="entry name" value="PROTEIN TIC 21, CHLOROPLASTIC"/>
    <property type="match status" value="1"/>
</dbReference>
<feature type="transmembrane region" description="Helical" evidence="1">
    <location>
        <begin position="122"/>
        <end position="141"/>
    </location>
</feature>
<feature type="transmembrane region" description="Helical" evidence="1">
    <location>
        <begin position="92"/>
        <end position="116"/>
    </location>
</feature>
<organism evidence="2">
    <name type="scientific">Lotharella globosa</name>
    <dbReference type="NCBI Taxonomy" id="91324"/>
    <lineage>
        <taxon>Eukaryota</taxon>
        <taxon>Sar</taxon>
        <taxon>Rhizaria</taxon>
        <taxon>Cercozoa</taxon>
        <taxon>Chlorarachniophyceae</taxon>
        <taxon>Lotharella</taxon>
    </lineage>
</organism>
<sequence>MAAIGPPHLPVLAINGHSHSKNLGSRVMGIPRGYPVVSRTVRATTEGGSSTGRVGGKVPLKLFGGRSVNWQDVPNETRGVTKALWRGGWTAWWCQLILTAISTVTLTFAATVGGAISAPLTSGLVTSAGALVAVIVSWGWMYHFTRLAIKLVDGADVKDKLEGATRTGVKINLLGMGLALVSAEQIVGSLVATALTQGNLNAGPGVIFDGRSALTLEAFVLQSNTNILLATFVGTPILSCSFSAPHASLFLTTAARSLSRCARTGVLACFYPNNSALPLLLLLPPTKTAFLSLSPACRHVTVVTSTLAGLLISWWANQAALRKTPVATTS</sequence>
<keyword evidence="1" id="KW-0812">Transmembrane</keyword>
<accession>A0A7S3YJP5</accession>
<dbReference type="Pfam" id="PF12263">
    <property type="entry name" value="DUF3611"/>
    <property type="match status" value="1"/>
</dbReference>
<gene>
    <name evidence="2" type="ORF">LGLO00237_LOCUS6439</name>
</gene>
<keyword evidence="1" id="KW-0472">Membrane</keyword>
<dbReference type="PANTHER" id="PTHR34548">
    <property type="entry name" value="PROTEIN TIC 21, CHLOROPLASTIC"/>
    <property type="match status" value="1"/>
</dbReference>
<proteinExistence type="predicted"/>
<keyword evidence="1" id="KW-1133">Transmembrane helix</keyword>
<reference evidence="2" key="1">
    <citation type="submission" date="2021-01" db="EMBL/GenBank/DDBJ databases">
        <authorList>
            <person name="Corre E."/>
            <person name="Pelletier E."/>
            <person name="Niang G."/>
            <person name="Scheremetjew M."/>
            <person name="Finn R."/>
            <person name="Kale V."/>
            <person name="Holt S."/>
            <person name="Cochrane G."/>
            <person name="Meng A."/>
            <person name="Brown T."/>
            <person name="Cohen L."/>
        </authorList>
    </citation>
    <scope>NUCLEOTIDE SEQUENCE</scope>
    <source>
        <strain evidence="2">CCCM811</strain>
    </source>
</reference>
<evidence type="ECO:0000256" key="1">
    <source>
        <dbReference type="SAM" id="Phobius"/>
    </source>
</evidence>
<dbReference type="InterPro" id="IPR022051">
    <property type="entry name" value="DUF3611"/>
</dbReference>
<evidence type="ECO:0000313" key="2">
    <source>
        <dbReference type="EMBL" id="CAE0653808.1"/>
    </source>
</evidence>
<dbReference type="AlphaFoldDB" id="A0A7S3YJP5"/>
<dbReference type="EMBL" id="HBIV01008545">
    <property type="protein sequence ID" value="CAE0653808.1"/>
    <property type="molecule type" value="Transcribed_RNA"/>
</dbReference>
<protein>
    <submittedName>
        <fullName evidence="2">Uncharacterized protein</fullName>
    </submittedName>
</protein>